<protein>
    <submittedName>
        <fullName evidence="1">Uncharacterized protein</fullName>
    </submittedName>
</protein>
<organism evidence="1">
    <name type="scientific">bioreactor metagenome</name>
    <dbReference type="NCBI Taxonomy" id="1076179"/>
    <lineage>
        <taxon>unclassified sequences</taxon>
        <taxon>metagenomes</taxon>
        <taxon>ecological metagenomes</taxon>
    </lineage>
</organism>
<reference evidence="1" key="1">
    <citation type="submission" date="2019-08" db="EMBL/GenBank/DDBJ databases">
        <authorList>
            <person name="Kucharzyk K."/>
            <person name="Murdoch R.W."/>
            <person name="Higgins S."/>
            <person name="Loffler F."/>
        </authorList>
    </citation>
    <scope>NUCLEOTIDE SEQUENCE</scope>
</reference>
<dbReference type="EMBL" id="VSSQ01116593">
    <property type="protein sequence ID" value="MPN51452.1"/>
    <property type="molecule type" value="Genomic_DNA"/>
</dbReference>
<proteinExistence type="predicted"/>
<accession>A0A645IKS3</accession>
<evidence type="ECO:0000313" key="1">
    <source>
        <dbReference type="EMBL" id="MPN51452.1"/>
    </source>
</evidence>
<name>A0A645IKS3_9ZZZZ</name>
<gene>
    <name evidence="1" type="ORF">SDC9_199098</name>
</gene>
<comment type="caution">
    <text evidence="1">The sequence shown here is derived from an EMBL/GenBank/DDBJ whole genome shotgun (WGS) entry which is preliminary data.</text>
</comment>
<dbReference type="AlphaFoldDB" id="A0A645IKS3"/>
<sequence length="58" mass="6218">MSRSLGVTISTLGTEMVTVLLSIVDNAVAEEPIPILKSSPIASISFFVTSMLHYSLHI</sequence>